<dbReference type="InterPro" id="IPR013088">
    <property type="entry name" value="Znf_NHR/GATA"/>
</dbReference>
<evidence type="ECO:0000256" key="1">
    <source>
        <dbReference type="ARBA" id="ARBA00004123"/>
    </source>
</evidence>
<dbReference type="SMART" id="SM00401">
    <property type="entry name" value="ZnF_GATA"/>
    <property type="match status" value="1"/>
</dbReference>
<evidence type="ECO:0000256" key="5">
    <source>
        <dbReference type="ARBA" id="ARBA00023242"/>
    </source>
</evidence>
<keyword evidence="5" id="KW-0539">Nucleus</keyword>
<keyword evidence="3 6" id="KW-0863">Zinc-finger</keyword>
<protein>
    <submittedName>
        <fullName evidence="8">GATA-binding factor A</fullName>
    </submittedName>
</protein>
<dbReference type="PANTHER" id="PTHR10071">
    <property type="entry name" value="TRANSCRIPTION FACTOR GATA FAMILY MEMBER"/>
    <property type="match status" value="1"/>
</dbReference>
<dbReference type="PROSITE" id="PS50114">
    <property type="entry name" value="GATA_ZN_FINGER_2"/>
    <property type="match status" value="1"/>
</dbReference>
<evidence type="ECO:0000256" key="3">
    <source>
        <dbReference type="ARBA" id="ARBA00022771"/>
    </source>
</evidence>
<evidence type="ECO:0000313" key="8">
    <source>
        <dbReference type="EMBL" id="KAF7684051.1"/>
    </source>
</evidence>
<keyword evidence="4" id="KW-0862">Zinc</keyword>
<sequence>MIYLIFVTIDHHNTPIKENSRLILRMSNLSHQRIENMKWRMWFLDPDSRSINYGNKFEGSKNSGDDSKFLFVNQKCEPIKESDCFPGNGYNSWVRICNTIRNRSNIVRQREVLNKYNGYEHIKSRVCYHCGSSKTTLWRRVNGEFVCNACGLYYKMHGAVRPAALRKSEIRQRRRK</sequence>
<dbReference type="SUPFAM" id="SSF57716">
    <property type="entry name" value="Glucocorticoid receptor-like (DNA-binding domain)"/>
    <property type="match status" value="1"/>
</dbReference>
<dbReference type="Gene3D" id="3.30.50.10">
    <property type="entry name" value="Erythroid Transcription Factor GATA-1, subunit A"/>
    <property type="match status" value="1"/>
</dbReference>
<keyword evidence="9" id="KW-1185">Reference proteome</keyword>
<dbReference type="CDD" id="cd00202">
    <property type="entry name" value="ZnF_GATA"/>
    <property type="match status" value="1"/>
</dbReference>
<accession>A0ABQ7I0U4</accession>
<dbReference type="InterPro" id="IPR039355">
    <property type="entry name" value="Transcription_factor_GATA"/>
</dbReference>
<evidence type="ECO:0000256" key="6">
    <source>
        <dbReference type="PROSITE-ProRule" id="PRU00094"/>
    </source>
</evidence>
<evidence type="ECO:0000256" key="2">
    <source>
        <dbReference type="ARBA" id="ARBA00022723"/>
    </source>
</evidence>
<gene>
    <name evidence="8" type="primary">pnr</name>
    <name evidence="8" type="ORF">TCON_0767</name>
</gene>
<dbReference type="Proteomes" id="UP001516464">
    <property type="component" value="Unassembled WGS sequence"/>
</dbReference>
<evidence type="ECO:0000256" key="4">
    <source>
        <dbReference type="ARBA" id="ARBA00022833"/>
    </source>
</evidence>
<organism evidence="8 9">
    <name type="scientific">Astathelohania contejeani</name>
    <dbReference type="NCBI Taxonomy" id="164912"/>
    <lineage>
        <taxon>Eukaryota</taxon>
        <taxon>Fungi</taxon>
        <taxon>Fungi incertae sedis</taxon>
        <taxon>Microsporidia</taxon>
        <taxon>Astathelohaniidae</taxon>
        <taxon>Astathelohania</taxon>
    </lineage>
</organism>
<reference evidence="8 9" key="1">
    <citation type="submission" date="2019-01" db="EMBL/GenBank/DDBJ databases">
        <title>Genomes sequencing and comparative genomics of infectious freshwater microsporidia, Cucumispora dikerogammari and Thelohania contejeani.</title>
        <authorList>
            <person name="Cormier A."/>
            <person name="Giraud I."/>
            <person name="Wattier R."/>
            <person name="Teixeira M."/>
            <person name="Grandjean F."/>
            <person name="Rigaud T."/>
            <person name="Cordaux R."/>
        </authorList>
    </citation>
    <scope>NUCLEOTIDE SEQUENCE [LARGE SCALE GENOMIC DNA]</scope>
    <source>
        <strain evidence="8">T1</strain>
        <tissue evidence="8">Spores</tissue>
    </source>
</reference>
<proteinExistence type="predicted"/>
<comment type="subcellular location">
    <subcellularLocation>
        <location evidence="1">Nucleus</location>
    </subcellularLocation>
</comment>
<dbReference type="InterPro" id="IPR000679">
    <property type="entry name" value="Znf_GATA"/>
</dbReference>
<evidence type="ECO:0000313" key="9">
    <source>
        <dbReference type="Proteomes" id="UP001516464"/>
    </source>
</evidence>
<name>A0ABQ7I0U4_9MICR</name>
<feature type="domain" description="GATA-type" evidence="7">
    <location>
        <begin position="121"/>
        <end position="173"/>
    </location>
</feature>
<evidence type="ECO:0000259" key="7">
    <source>
        <dbReference type="PROSITE" id="PS50114"/>
    </source>
</evidence>
<dbReference type="Pfam" id="PF00320">
    <property type="entry name" value="GATA"/>
    <property type="match status" value="1"/>
</dbReference>
<dbReference type="EMBL" id="SBIQ01000032">
    <property type="protein sequence ID" value="KAF7684051.1"/>
    <property type="molecule type" value="Genomic_DNA"/>
</dbReference>
<comment type="caution">
    <text evidence="8">The sequence shown here is derived from an EMBL/GenBank/DDBJ whole genome shotgun (WGS) entry which is preliminary data.</text>
</comment>
<dbReference type="PANTHER" id="PTHR10071:SF281">
    <property type="entry name" value="BOX A-BINDING FACTOR-RELATED"/>
    <property type="match status" value="1"/>
</dbReference>
<keyword evidence="2" id="KW-0479">Metal-binding</keyword>